<comment type="caution">
    <text evidence="1">The sequence shown here is derived from an EMBL/GenBank/DDBJ whole genome shotgun (WGS) entry which is preliminary data.</text>
</comment>
<organism evidence="1 2">
    <name type="scientific">Microbacterium immunditiarum</name>
    <dbReference type="NCBI Taxonomy" id="337480"/>
    <lineage>
        <taxon>Bacteria</taxon>
        <taxon>Bacillati</taxon>
        <taxon>Actinomycetota</taxon>
        <taxon>Actinomycetes</taxon>
        <taxon>Micrococcales</taxon>
        <taxon>Microbacteriaceae</taxon>
        <taxon>Microbacterium</taxon>
    </lineage>
</organism>
<gene>
    <name evidence="1" type="ORF">BJ991_000015</name>
</gene>
<keyword evidence="2" id="KW-1185">Reference proteome</keyword>
<accession>A0A7Y9GK42</accession>
<dbReference type="RefSeq" id="WP_281363918.1">
    <property type="nucleotide sequence ID" value="NZ_JACCBV010000001.1"/>
</dbReference>
<proteinExistence type="predicted"/>
<reference evidence="1 2" key="1">
    <citation type="submission" date="2020-07" db="EMBL/GenBank/DDBJ databases">
        <title>Sequencing the genomes of 1000 actinobacteria strains.</title>
        <authorList>
            <person name="Klenk H.-P."/>
        </authorList>
    </citation>
    <scope>NUCLEOTIDE SEQUENCE [LARGE SCALE GENOMIC DNA]</scope>
    <source>
        <strain evidence="1 2">DSM 24662</strain>
    </source>
</reference>
<sequence length="43" mass="4502">MTIQPLESGLSAVLTNEGADAWKGELVVTRRGFDGRALANSGL</sequence>
<evidence type="ECO:0000313" key="2">
    <source>
        <dbReference type="Proteomes" id="UP000576969"/>
    </source>
</evidence>
<dbReference type="Proteomes" id="UP000576969">
    <property type="component" value="Unassembled WGS sequence"/>
</dbReference>
<name>A0A7Y9GK42_9MICO</name>
<protein>
    <submittedName>
        <fullName evidence="1">Uncharacterized protein</fullName>
    </submittedName>
</protein>
<evidence type="ECO:0000313" key="1">
    <source>
        <dbReference type="EMBL" id="NYE17987.1"/>
    </source>
</evidence>
<dbReference type="AlphaFoldDB" id="A0A7Y9GK42"/>
<dbReference type="EMBL" id="JACCBV010000001">
    <property type="protein sequence ID" value="NYE17987.1"/>
    <property type="molecule type" value="Genomic_DNA"/>
</dbReference>